<dbReference type="EMBL" id="JBHTKA010000001">
    <property type="protein sequence ID" value="MFD0999534.1"/>
    <property type="molecule type" value="Genomic_DNA"/>
</dbReference>
<accession>A0ABW3K1T7</accession>
<dbReference type="Proteomes" id="UP001597112">
    <property type="component" value="Unassembled WGS sequence"/>
</dbReference>
<protein>
    <submittedName>
        <fullName evidence="2">Uncharacterized protein</fullName>
    </submittedName>
</protein>
<evidence type="ECO:0000313" key="2">
    <source>
        <dbReference type="EMBL" id="MFD0999534.1"/>
    </source>
</evidence>
<keyword evidence="3" id="KW-1185">Reference proteome</keyword>
<feature type="transmembrane region" description="Helical" evidence="1">
    <location>
        <begin position="12"/>
        <end position="32"/>
    </location>
</feature>
<dbReference type="RefSeq" id="WP_377578153.1">
    <property type="nucleotide sequence ID" value="NZ_JBHTKA010000001.1"/>
</dbReference>
<keyword evidence="1" id="KW-0812">Transmembrane</keyword>
<feature type="transmembrane region" description="Helical" evidence="1">
    <location>
        <begin position="78"/>
        <end position="101"/>
    </location>
</feature>
<name>A0ABW3K1T7_9BACT</name>
<keyword evidence="1" id="KW-1133">Transmembrane helix</keyword>
<evidence type="ECO:0000313" key="3">
    <source>
        <dbReference type="Proteomes" id="UP001597112"/>
    </source>
</evidence>
<comment type="caution">
    <text evidence="2">The sequence shown here is derived from an EMBL/GenBank/DDBJ whole genome shotgun (WGS) entry which is preliminary data.</text>
</comment>
<reference evidence="3" key="1">
    <citation type="journal article" date="2019" name="Int. J. Syst. Evol. Microbiol.">
        <title>The Global Catalogue of Microorganisms (GCM) 10K type strain sequencing project: providing services to taxonomists for standard genome sequencing and annotation.</title>
        <authorList>
            <consortium name="The Broad Institute Genomics Platform"/>
            <consortium name="The Broad Institute Genome Sequencing Center for Infectious Disease"/>
            <person name="Wu L."/>
            <person name="Ma J."/>
        </authorList>
    </citation>
    <scope>NUCLEOTIDE SEQUENCE [LARGE SCALE GENOMIC DNA]</scope>
    <source>
        <strain evidence="3">CCUG 58938</strain>
    </source>
</reference>
<organism evidence="2 3">
    <name type="scientific">Ohtaekwangia kribbensis</name>
    <dbReference type="NCBI Taxonomy" id="688913"/>
    <lineage>
        <taxon>Bacteria</taxon>
        <taxon>Pseudomonadati</taxon>
        <taxon>Bacteroidota</taxon>
        <taxon>Cytophagia</taxon>
        <taxon>Cytophagales</taxon>
        <taxon>Fulvivirgaceae</taxon>
        <taxon>Ohtaekwangia</taxon>
    </lineage>
</organism>
<evidence type="ECO:0000256" key="1">
    <source>
        <dbReference type="SAM" id="Phobius"/>
    </source>
</evidence>
<proteinExistence type="predicted"/>
<sequence>MGLLDTVLSVLQNVISVVPSVAVLAATIYYISKRSAPEGYLMAIGSLIGLLTHLFYTVGIPLITRNGGVDSYSMYQAYLLPVGIISTIGAVLFAIGLFMLIHKVVKTPVATNTNGPSGY</sequence>
<keyword evidence="1" id="KW-0472">Membrane</keyword>
<gene>
    <name evidence="2" type="ORF">ACFQ21_09460</name>
</gene>
<feature type="transmembrane region" description="Helical" evidence="1">
    <location>
        <begin position="39"/>
        <end position="58"/>
    </location>
</feature>